<evidence type="ECO:0000256" key="2">
    <source>
        <dbReference type="ARBA" id="ARBA00007069"/>
    </source>
</evidence>
<reference evidence="11" key="2">
    <citation type="submission" date="2020-09" db="EMBL/GenBank/DDBJ databases">
        <authorList>
            <person name="Sun Q."/>
            <person name="Zhou Y."/>
        </authorList>
    </citation>
    <scope>NUCLEOTIDE SEQUENCE</scope>
    <source>
        <strain evidence="11">CGMCC 1.12785</strain>
    </source>
</reference>
<feature type="transmembrane region" description="Helical" evidence="8">
    <location>
        <begin position="95"/>
        <end position="119"/>
    </location>
</feature>
<evidence type="ECO:0000256" key="7">
    <source>
        <dbReference type="ARBA" id="ARBA00023136"/>
    </source>
</evidence>
<dbReference type="PROSITE" id="PS50928">
    <property type="entry name" value="ABC_TM1"/>
    <property type="match status" value="1"/>
</dbReference>
<evidence type="ECO:0000256" key="5">
    <source>
        <dbReference type="ARBA" id="ARBA00022692"/>
    </source>
</evidence>
<proteinExistence type="inferred from homology"/>
<sequence length="312" mass="33354">MSAAKTTQGTPGAAPGDTSRPAPLLPGRGNRSRTRWELLALLIPGLIGLLLAFILPVLAMFRMSLNEHGTAGALVETISIASYQAVLSDPFYWQVIWNTLVMGFGCALAAVVLSYPLALFLVRTTSKWKGVLIALAIAPLLTSAVARTFGWIAILGDQGMINSVLLALGVVETPLRMNNNMFGSTVALVEILMPYSILAMISGFGRLNPALEEAAGSLGASKFKVFTKVTLPLTLPGIFTGFLLVFVLAISAFVTPRLMGGGRVFILATEIYNEATQTLNWPLASALAMILLVVFGLFILLYQRAVKRIDQG</sequence>
<evidence type="ECO:0000259" key="10">
    <source>
        <dbReference type="PROSITE" id="PS50928"/>
    </source>
</evidence>
<keyword evidence="6 8" id="KW-1133">Transmembrane helix</keyword>
<dbReference type="GO" id="GO:0005886">
    <property type="term" value="C:plasma membrane"/>
    <property type="evidence" value="ECO:0007669"/>
    <property type="project" value="UniProtKB-SubCell"/>
</dbReference>
<evidence type="ECO:0000256" key="1">
    <source>
        <dbReference type="ARBA" id="ARBA00004651"/>
    </source>
</evidence>
<dbReference type="Pfam" id="PF00528">
    <property type="entry name" value="BPD_transp_1"/>
    <property type="match status" value="1"/>
</dbReference>
<keyword evidence="4" id="KW-1003">Cell membrane</keyword>
<organism evidence="11 12">
    <name type="scientific">Sediminivirga luteola</name>
    <dbReference type="NCBI Taxonomy" id="1774748"/>
    <lineage>
        <taxon>Bacteria</taxon>
        <taxon>Bacillati</taxon>
        <taxon>Actinomycetota</taxon>
        <taxon>Actinomycetes</taxon>
        <taxon>Micrococcales</taxon>
        <taxon>Brevibacteriaceae</taxon>
        <taxon>Sediminivirga</taxon>
    </lineage>
</organism>
<dbReference type="InterPro" id="IPR035906">
    <property type="entry name" value="MetI-like_sf"/>
</dbReference>
<feature type="transmembrane region" description="Helical" evidence="8">
    <location>
        <begin position="38"/>
        <end position="61"/>
    </location>
</feature>
<name>A0A8J2XJI8_9MICO</name>
<dbReference type="GO" id="GO:0055085">
    <property type="term" value="P:transmembrane transport"/>
    <property type="evidence" value="ECO:0007669"/>
    <property type="project" value="InterPro"/>
</dbReference>
<feature type="transmembrane region" description="Helical" evidence="8">
    <location>
        <begin position="181"/>
        <end position="201"/>
    </location>
</feature>
<feature type="transmembrane region" description="Helical" evidence="8">
    <location>
        <begin position="281"/>
        <end position="302"/>
    </location>
</feature>
<evidence type="ECO:0000256" key="9">
    <source>
        <dbReference type="SAM" id="MobiDB-lite"/>
    </source>
</evidence>
<dbReference type="RefSeq" id="WP_188549390.1">
    <property type="nucleotide sequence ID" value="NZ_BMFY01000002.1"/>
</dbReference>
<keyword evidence="5 8" id="KW-0812">Transmembrane</keyword>
<evidence type="ECO:0000256" key="8">
    <source>
        <dbReference type="RuleBase" id="RU363032"/>
    </source>
</evidence>
<feature type="domain" description="ABC transmembrane type-1" evidence="10">
    <location>
        <begin position="96"/>
        <end position="302"/>
    </location>
</feature>
<dbReference type="AlphaFoldDB" id="A0A8J2XJI8"/>
<dbReference type="Proteomes" id="UP000616114">
    <property type="component" value="Unassembled WGS sequence"/>
</dbReference>
<gene>
    <name evidence="11" type="ORF">GCM10011333_05510</name>
</gene>
<feature type="transmembrane region" description="Helical" evidence="8">
    <location>
        <begin position="131"/>
        <end position="154"/>
    </location>
</feature>
<dbReference type="PANTHER" id="PTHR42929:SF5">
    <property type="entry name" value="ABC TRANSPORTER PERMEASE PROTEIN"/>
    <property type="match status" value="1"/>
</dbReference>
<dbReference type="CDD" id="cd06261">
    <property type="entry name" value="TM_PBP2"/>
    <property type="match status" value="1"/>
</dbReference>
<evidence type="ECO:0000313" key="11">
    <source>
        <dbReference type="EMBL" id="GGA05523.1"/>
    </source>
</evidence>
<evidence type="ECO:0000256" key="4">
    <source>
        <dbReference type="ARBA" id="ARBA00022475"/>
    </source>
</evidence>
<evidence type="ECO:0000256" key="3">
    <source>
        <dbReference type="ARBA" id="ARBA00022448"/>
    </source>
</evidence>
<keyword evidence="3 8" id="KW-0813">Transport</keyword>
<comment type="subcellular location">
    <subcellularLocation>
        <location evidence="1 8">Cell membrane</location>
        <topology evidence="1 8">Multi-pass membrane protein</topology>
    </subcellularLocation>
</comment>
<keyword evidence="7 8" id="KW-0472">Membrane</keyword>
<evidence type="ECO:0000256" key="6">
    <source>
        <dbReference type="ARBA" id="ARBA00022989"/>
    </source>
</evidence>
<reference evidence="11" key="1">
    <citation type="journal article" date="2014" name="Int. J. Syst. Evol. Microbiol.">
        <title>Complete genome sequence of Corynebacterium casei LMG S-19264T (=DSM 44701T), isolated from a smear-ripened cheese.</title>
        <authorList>
            <consortium name="US DOE Joint Genome Institute (JGI-PGF)"/>
            <person name="Walter F."/>
            <person name="Albersmeier A."/>
            <person name="Kalinowski J."/>
            <person name="Ruckert C."/>
        </authorList>
    </citation>
    <scope>NUCLEOTIDE SEQUENCE</scope>
    <source>
        <strain evidence="11">CGMCC 1.12785</strain>
    </source>
</reference>
<feature type="transmembrane region" description="Helical" evidence="8">
    <location>
        <begin position="231"/>
        <end position="254"/>
    </location>
</feature>
<dbReference type="Gene3D" id="1.10.3720.10">
    <property type="entry name" value="MetI-like"/>
    <property type="match status" value="1"/>
</dbReference>
<dbReference type="SUPFAM" id="SSF161098">
    <property type="entry name" value="MetI-like"/>
    <property type="match status" value="1"/>
</dbReference>
<feature type="compositionally biased region" description="Polar residues" evidence="9">
    <location>
        <begin position="1"/>
        <end position="10"/>
    </location>
</feature>
<dbReference type="PANTHER" id="PTHR42929">
    <property type="entry name" value="INNER MEMBRANE ABC TRANSPORTER PERMEASE PROTEIN YDCU-RELATED-RELATED"/>
    <property type="match status" value="1"/>
</dbReference>
<feature type="region of interest" description="Disordered" evidence="9">
    <location>
        <begin position="1"/>
        <end position="28"/>
    </location>
</feature>
<comment type="caution">
    <text evidence="11">The sequence shown here is derived from an EMBL/GenBank/DDBJ whole genome shotgun (WGS) entry which is preliminary data.</text>
</comment>
<comment type="similarity">
    <text evidence="2">Belongs to the binding-protein-dependent transport system permease family. CysTW subfamily.</text>
</comment>
<dbReference type="EMBL" id="BMFY01000002">
    <property type="protein sequence ID" value="GGA05523.1"/>
    <property type="molecule type" value="Genomic_DNA"/>
</dbReference>
<keyword evidence="12" id="KW-1185">Reference proteome</keyword>
<accession>A0A8J2XJI8</accession>
<evidence type="ECO:0000313" key="12">
    <source>
        <dbReference type="Proteomes" id="UP000616114"/>
    </source>
</evidence>
<dbReference type="InterPro" id="IPR000515">
    <property type="entry name" value="MetI-like"/>
</dbReference>
<protein>
    <submittedName>
        <fullName evidence="11">Polyamine ABC transporter permease</fullName>
    </submittedName>
</protein>